<reference evidence="3" key="1">
    <citation type="submission" date="2017-02" db="EMBL/GenBank/DDBJ databases">
        <authorList>
            <person name="Varghese N."/>
            <person name="Submissions S."/>
        </authorList>
    </citation>
    <scope>NUCLEOTIDE SEQUENCE [LARGE SCALE GENOMIC DNA]</scope>
    <source>
        <strain evidence="3">DSM 22224</strain>
    </source>
</reference>
<feature type="transmembrane region" description="Helical" evidence="1">
    <location>
        <begin position="30"/>
        <end position="51"/>
    </location>
</feature>
<evidence type="ECO:0000256" key="1">
    <source>
        <dbReference type="SAM" id="Phobius"/>
    </source>
</evidence>
<dbReference type="Proteomes" id="UP000190367">
    <property type="component" value="Unassembled WGS sequence"/>
</dbReference>
<evidence type="ECO:0000313" key="3">
    <source>
        <dbReference type="Proteomes" id="UP000190367"/>
    </source>
</evidence>
<dbReference type="OrthoDB" id="672994at2"/>
<sequence length="163" mass="18481">MDQQYSIFDKSFDSPEWLRRRDLMPAWLKVYTWVTFGLSLFMTVLVFLQIPDASGKLAGADAAGFWAGTLFAAALIAAVFLLPAILVLLEIKWAIWFNLVLGVLWIVLISSVAIFSDPAFLYVGITMFFYIPFWAGLLPLRRRWATEAVSGRARRRKNRAAIS</sequence>
<evidence type="ECO:0000313" key="2">
    <source>
        <dbReference type="EMBL" id="SKA44685.1"/>
    </source>
</evidence>
<gene>
    <name evidence="2" type="ORF">SAMN04488128_106464</name>
</gene>
<dbReference type="STRING" id="634771.SAMN04488128_106464"/>
<dbReference type="RefSeq" id="WP_078672799.1">
    <property type="nucleotide sequence ID" value="NZ_FUWZ01000006.1"/>
</dbReference>
<dbReference type="EMBL" id="FUWZ01000006">
    <property type="protein sequence ID" value="SKA44685.1"/>
    <property type="molecule type" value="Genomic_DNA"/>
</dbReference>
<protein>
    <submittedName>
        <fullName evidence="2">Uncharacterized protein</fullName>
    </submittedName>
</protein>
<feature type="transmembrane region" description="Helical" evidence="1">
    <location>
        <begin position="63"/>
        <end position="88"/>
    </location>
</feature>
<keyword evidence="1" id="KW-1133">Transmembrane helix</keyword>
<keyword evidence="1" id="KW-0812">Transmembrane</keyword>
<proteinExistence type="predicted"/>
<feature type="transmembrane region" description="Helical" evidence="1">
    <location>
        <begin position="95"/>
        <end position="114"/>
    </location>
</feature>
<organism evidence="2 3">
    <name type="scientific">Chitinophaga eiseniae</name>
    <dbReference type="NCBI Taxonomy" id="634771"/>
    <lineage>
        <taxon>Bacteria</taxon>
        <taxon>Pseudomonadati</taxon>
        <taxon>Bacteroidota</taxon>
        <taxon>Chitinophagia</taxon>
        <taxon>Chitinophagales</taxon>
        <taxon>Chitinophagaceae</taxon>
        <taxon>Chitinophaga</taxon>
    </lineage>
</organism>
<name>A0A1T4TW58_9BACT</name>
<dbReference type="AlphaFoldDB" id="A0A1T4TW58"/>
<feature type="transmembrane region" description="Helical" evidence="1">
    <location>
        <begin position="120"/>
        <end position="140"/>
    </location>
</feature>
<accession>A0A1T4TW58</accession>
<keyword evidence="3" id="KW-1185">Reference proteome</keyword>
<keyword evidence="1" id="KW-0472">Membrane</keyword>